<proteinExistence type="predicted"/>
<name>A0AAD5PHW8_9FUNG</name>
<dbReference type="SUPFAM" id="SSF52047">
    <property type="entry name" value="RNI-like"/>
    <property type="match status" value="1"/>
</dbReference>
<evidence type="ECO:0000313" key="1">
    <source>
        <dbReference type="EMBL" id="KAI9272926.1"/>
    </source>
</evidence>
<gene>
    <name evidence="1" type="ORF">BDA99DRAFT_499558</name>
</gene>
<dbReference type="AlphaFoldDB" id="A0AAD5PHW8"/>
<dbReference type="Gene3D" id="3.80.10.10">
    <property type="entry name" value="Ribonuclease Inhibitor"/>
    <property type="match status" value="1"/>
</dbReference>
<dbReference type="EMBL" id="JAIXMP010000005">
    <property type="protein sequence ID" value="KAI9272926.1"/>
    <property type="molecule type" value="Genomic_DNA"/>
</dbReference>
<organism evidence="1 2">
    <name type="scientific">Phascolomyces articulosus</name>
    <dbReference type="NCBI Taxonomy" id="60185"/>
    <lineage>
        <taxon>Eukaryota</taxon>
        <taxon>Fungi</taxon>
        <taxon>Fungi incertae sedis</taxon>
        <taxon>Mucoromycota</taxon>
        <taxon>Mucoromycotina</taxon>
        <taxon>Mucoromycetes</taxon>
        <taxon>Mucorales</taxon>
        <taxon>Lichtheimiaceae</taxon>
        <taxon>Phascolomyces</taxon>
    </lineage>
</organism>
<reference evidence="1" key="1">
    <citation type="journal article" date="2022" name="IScience">
        <title>Evolution of zygomycete secretomes and the origins of terrestrial fungal ecologies.</title>
        <authorList>
            <person name="Chang Y."/>
            <person name="Wang Y."/>
            <person name="Mondo S."/>
            <person name="Ahrendt S."/>
            <person name="Andreopoulos W."/>
            <person name="Barry K."/>
            <person name="Beard J."/>
            <person name="Benny G.L."/>
            <person name="Blankenship S."/>
            <person name="Bonito G."/>
            <person name="Cuomo C."/>
            <person name="Desiro A."/>
            <person name="Gervers K.A."/>
            <person name="Hundley H."/>
            <person name="Kuo A."/>
            <person name="LaButti K."/>
            <person name="Lang B.F."/>
            <person name="Lipzen A."/>
            <person name="O'Donnell K."/>
            <person name="Pangilinan J."/>
            <person name="Reynolds N."/>
            <person name="Sandor L."/>
            <person name="Smith M.E."/>
            <person name="Tsang A."/>
            <person name="Grigoriev I.V."/>
            <person name="Stajich J.E."/>
            <person name="Spatafora J.W."/>
        </authorList>
    </citation>
    <scope>NUCLEOTIDE SEQUENCE</scope>
    <source>
        <strain evidence="1">RSA 2281</strain>
    </source>
</reference>
<sequence>MTLRGLDCVSDESLYYISNIQSLRKLKLSRLANVTPLGLQHIMYNKNLSLNINL</sequence>
<dbReference type="Proteomes" id="UP001209540">
    <property type="component" value="Unassembled WGS sequence"/>
</dbReference>
<reference evidence="1" key="2">
    <citation type="submission" date="2023-02" db="EMBL/GenBank/DDBJ databases">
        <authorList>
            <consortium name="DOE Joint Genome Institute"/>
            <person name="Mondo S.J."/>
            <person name="Chang Y."/>
            <person name="Wang Y."/>
            <person name="Ahrendt S."/>
            <person name="Andreopoulos W."/>
            <person name="Barry K."/>
            <person name="Beard J."/>
            <person name="Benny G.L."/>
            <person name="Blankenship S."/>
            <person name="Bonito G."/>
            <person name="Cuomo C."/>
            <person name="Desiro A."/>
            <person name="Gervers K.A."/>
            <person name="Hundley H."/>
            <person name="Kuo A."/>
            <person name="LaButti K."/>
            <person name="Lang B.F."/>
            <person name="Lipzen A."/>
            <person name="O'Donnell K."/>
            <person name="Pangilinan J."/>
            <person name="Reynolds N."/>
            <person name="Sandor L."/>
            <person name="Smith M.W."/>
            <person name="Tsang A."/>
            <person name="Grigoriev I.V."/>
            <person name="Stajich J.E."/>
            <person name="Spatafora J.W."/>
        </authorList>
    </citation>
    <scope>NUCLEOTIDE SEQUENCE</scope>
    <source>
        <strain evidence="1">RSA 2281</strain>
    </source>
</reference>
<accession>A0AAD5PHW8</accession>
<keyword evidence="2" id="KW-1185">Reference proteome</keyword>
<dbReference type="InterPro" id="IPR032675">
    <property type="entry name" value="LRR_dom_sf"/>
</dbReference>
<comment type="caution">
    <text evidence="1">The sequence shown here is derived from an EMBL/GenBank/DDBJ whole genome shotgun (WGS) entry which is preliminary data.</text>
</comment>
<protein>
    <submittedName>
        <fullName evidence="1">Uncharacterized protein</fullName>
    </submittedName>
</protein>
<evidence type="ECO:0000313" key="2">
    <source>
        <dbReference type="Proteomes" id="UP001209540"/>
    </source>
</evidence>